<sequence length="197" mass="21475">MVILCSLQTFHDLPVVSSQCVSSTSHVAQVPFDSPEYYHQRNRGAGQSFEDYLKKGPPGAFNGQPDSQKLKKLVKRKSVSCGPANPDQTQCDCMPGNSGLNCPSFDPSLLVEGYLGSLGDLNHSHPFVQQQMLKFVTGLVEDYAVDAFRLDTVVYVDLKFVKEVQQVAWIAGKIEVAGASKSGCIRLSDFIMIGDVA</sequence>
<evidence type="ECO:0000313" key="1">
    <source>
        <dbReference type="EMBL" id="CAI4002772.1"/>
    </source>
</evidence>
<dbReference type="InterPro" id="IPR017853">
    <property type="entry name" value="GH"/>
</dbReference>
<protein>
    <submittedName>
        <fullName evidence="3">Acid alpha-amylase</fullName>
    </submittedName>
</protein>
<dbReference type="OrthoDB" id="1740265at2759"/>
<comment type="caution">
    <text evidence="1">The sequence shown here is derived from an EMBL/GenBank/DDBJ whole genome shotgun (WGS) entry which is preliminary data.</text>
</comment>
<dbReference type="AlphaFoldDB" id="A0A9P1GA45"/>
<reference evidence="1" key="1">
    <citation type="submission" date="2022-10" db="EMBL/GenBank/DDBJ databases">
        <authorList>
            <person name="Chen Y."/>
            <person name="Dougan E. K."/>
            <person name="Chan C."/>
            <person name="Rhodes N."/>
            <person name="Thang M."/>
        </authorList>
    </citation>
    <scope>NUCLEOTIDE SEQUENCE</scope>
</reference>
<reference evidence="2" key="2">
    <citation type="submission" date="2024-04" db="EMBL/GenBank/DDBJ databases">
        <authorList>
            <person name="Chen Y."/>
            <person name="Shah S."/>
            <person name="Dougan E. K."/>
            <person name="Thang M."/>
            <person name="Chan C."/>
        </authorList>
    </citation>
    <scope>NUCLEOTIDE SEQUENCE [LARGE SCALE GENOMIC DNA]</scope>
</reference>
<organism evidence="1">
    <name type="scientific">Cladocopium goreaui</name>
    <dbReference type="NCBI Taxonomy" id="2562237"/>
    <lineage>
        <taxon>Eukaryota</taxon>
        <taxon>Sar</taxon>
        <taxon>Alveolata</taxon>
        <taxon>Dinophyceae</taxon>
        <taxon>Suessiales</taxon>
        <taxon>Symbiodiniaceae</taxon>
        <taxon>Cladocopium</taxon>
    </lineage>
</organism>
<dbReference type="EMBL" id="CAMXCT010003157">
    <property type="protein sequence ID" value="CAI4002772.1"/>
    <property type="molecule type" value="Genomic_DNA"/>
</dbReference>
<name>A0A9P1GA45_9DINO</name>
<dbReference type="SUPFAM" id="SSF51445">
    <property type="entry name" value="(Trans)glycosidases"/>
    <property type="match status" value="1"/>
</dbReference>
<dbReference type="Gene3D" id="3.20.20.80">
    <property type="entry name" value="Glycosidases"/>
    <property type="match status" value="1"/>
</dbReference>
<evidence type="ECO:0000313" key="2">
    <source>
        <dbReference type="EMBL" id="CAL1156147.1"/>
    </source>
</evidence>
<evidence type="ECO:0000313" key="4">
    <source>
        <dbReference type="Proteomes" id="UP001152797"/>
    </source>
</evidence>
<evidence type="ECO:0000313" key="3">
    <source>
        <dbReference type="EMBL" id="CAL4790084.1"/>
    </source>
</evidence>
<accession>A0A9P1GA45</accession>
<keyword evidence="4" id="KW-1185">Reference proteome</keyword>
<dbReference type="Proteomes" id="UP001152797">
    <property type="component" value="Unassembled WGS sequence"/>
</dbReference>
<dbReference type="EMBL" id="CAMXCT020003157">
    <property type="protein sequence ID" value="CAL1156147.1"/>
    <property type="molecule type" value="Genomic_DNA"/>
</dbReference>
<gene>
    <name evidence="1" type="ORF">C1SCF055_LOCUS28697</name>
</gene>
<proteinExistence type="predicted"/>
<dbReference type="EMBL" id="CAMXCT030003157">
    <property type="protein sequence ID" value="CAL4790084.1"/>
    <property type="molecule type" value="Genomic_DNA"/>
</dbReference>